<name>A0AAP0LDW3_9MAGN</name>
<evidence type="ECO:0000256" key="1">
    <source>
        <dbReference type="SAM" id="MobiDB-lite"/>
    </source>
</evidence>
<feature type="region of interest" description="Disordered" evidence="1">
    <location>
        <begin position="119"/>
        <end position="168"/>
    </location>
</feature>
<protein>
    <submittedName>
        <fullName evidence="2">Uncharacterized protein</fullName>
    </submittedName>
</protein>
<evidence type="ECO:0000313" key="3">
    <source>
        <dbReference type="Proteomes" id="UP001420932"/>
    </source>
</evidence>
<accession>A0AAP0LDW3</accession>
<feature type="compositionally biased region" description="Acidic residues" evidence="1">
    <location>
        <begin position="142"/>
        <end position="161"/>
    </location>
</feature>
<dbReference type="AlphaFoldDB" id="A0AAP0LDW3"/>
<reference evidence="2 3" key="1">
    <citation type="submission" date="2024-01" db="EMBL/GenBank/DDBJ databases">
        <title>Genome assemblies of Stephania.</title>
        <authorList>
            <person name="Yang L."/>
        </authorList>
    </citation>
    <scope>NUCLEOTIDE SEQUENCE [LARGE SCALE GENOMIC DNA]</scope>
    <source>
        <strain evidence="2">YNDBR</strain>
        <tissue evidence="2">Leaf</tissue>
    </source>
</reference>
<gene>
    <name evidence="2" type="ORF">Syun_000878</name>
</gene>
<organism evidence="2 3">
    <name type="scientific">Stephania yunnanensis</name>
    <dbReference type="NCBI Taxonomy" id="152371"/>
    <lineage>
        <taxon>Eukaryota</taxon>
        <taxon>Viridiplantae</taxon>
        <taxon>Streptophyta</taxon>
        <taxon>Embryophyta</taxon>
        <taxon>Tracheophyta</taxon>
        <taxon>Spermatophyta</taxon>
        <taxon>Magnoliopsida</taxon>
        <taxon>Ranunculales</taxon>
        <taxon>Menispermaceae</taxon>
        <taxon>Menispermoideae</taxon>
        <taxon>Cissampelideae</taxon>
        <taxon>Stephania</taxon>
    </lineage>
</organism>
<feature type="compositionally biased region" description="Basic and acidic residues" evidence="1">
    <location>
        <begin position="49"/>
        <end position="61"/>
    </location>
</feature>
<dbReference type="Proteomes" id="UP001420932">
    <property type="component" value="Unassembled WGS sequence"/>
</dbReference>
<feature type="region of interest" description="Disordered" evidence="1">
    <location>
        <begin position="45"/>
        <end position="78"/>
    </location>
</feature>
<keyword evidence="3" id="KW-1185">Reference proteome</keyword>
<evidence type="ECO:0000313" key="2">
    <source>
        <dbReference type="EMBL" id="KAK9168738.1"/>
    </source>
</evidence>
<comment type="caution">
    <text evidence="2">The sequence shown here is derived from an EMBL/GenBank/DDBJ whole genome shotgun (WGS) entry which is preliminary data.</text>
</comment>
<dbReference type="EMBL" id="JBBNAF010000001">
    <property type="protein sequence ID" value="KAK9168738.1"/>
    <property type="molecule type" value="Genomic_DNA"/>
</dbReference>
<sequence length="168" mass="17856">MPLSLQMALGVIHSSTENPTSDTKGKAKALGVLYTGMTKKKIIAKATGGKKEVAGRGKKESTGPSSDPKGKSKVVGVPPVTSKLEKGVATTCVATTTLPQCSSARLKWVKASKVPSKTIDTPVYKFGEEEEDTPVQEGEKITDDEEDFDEEDSDYDSDDEAVDKGMAE</sequence>
<proteinExistence type="predicted"/>
<feature type="compositionally biased region" description="Low complexity" evidence="1">
    <location>
        <begin position="63"/>
        <end position="78"/>
    </location>
</feature>